<dbReference type="Gene3D" id="2.60.120.200">
    <property type="match status" value="1"/>
</dbReference>
<organism evidence="2 3">
    <name type="scientific">Dreissena polymorpha</name>
    <name type="common">Zebra mussel</name>
    <name type="synonym">Mytilus polymorpha</name>
    <dbReference type="NCBI Taxonomy" id="45954"/>
    <lineage>
        <taxon>Eukaryota</taxon>
        <taxon>Metazoa</taxon>
        <taxon>Spiralia</taxon>
        <taxon>Lophotrochozoa</taxon>
        <taxon>Mollusca</taxon>
        <taxon>Bivalvia</taxon>
        <taxon>Autobranchia</taxon>
        <taxon>Heteroconchia</taxon>
        <taxon>Euheterodonta</taxon>
        <taxon>Imparidentia</taxon>
        <taxon>Neoheterodontei</taxon>
        <taxon>Myida</taxon>
        <taxon>Dreissenoidea</taxon>
        <taxon>Dreissenidae</taxon>
        <taxon>Dreissena</taxon>
    </lineage>
</organism>
<name>A0A9D4MRL3_DREPO</name>
<dbReference type="AlphaFoldDB" id="A0A9D4MRL3"/>
<dbReference type="InterPro" id="IPR001846">
    <property type="entry name" value="VWF_type-D"/>
</dbReference>
<comment type="caution">
    <text evidence="2">The sequence shown here is derived from an EMBL/GenBank/DDBJ whole genome shotgun (WGS) entry which is preliminary data.</text>
</comment>
<dbReference type="Proteomes" id="UP000828390">
    <property type="component" value="Unassembled WGS sequence"/>
</dbReference>
<dbReference type="Pfam" id="PF00094">
    <property type="entry name" value="VWD"/>
    <property type="match status" value="1"/>
</dbReference>
<accession>A0A9D4MRL3</accession>
<sequence>MFGSNEAPVAITSAIGFTINGVNVVIRADDIGSSGTVYYNDKVTTVGTGIILAPEVTLYMTSLSTYRLVSGTDLYLDIDMKQSYMNVFVKAKPSICSTAKALLGSCNNNKDNDFVTKSGDQLAVGSTSFPLTQNNVENTFVTSWRTDTNIFENVIPNYDPSGGDTCLEVHSSPLMSEKPQTLFTENAITVELSFYLQQIIGEAATIWSYKNPNQKVFSALVTRDRFIAYSMFDQTNQETRYTVETVQIELQKWYQLSIIWSGVENTVRIVVVGDDRSSNNAFNVDPNIKGAFAPGGYLMLGMTHNNDRFPFSGYIDNFRVWKNARKNDDVITQAFTYVSTATESELAFLWFFNEGNGYTTTDSGNSHIPLTWASGGWSNVSWTVCTYKIYSISTANIKDVILKDVPDTTETSCTTIINSIPGIGEIAVGAKKVYYEQCLIQSILKNNTESGKDILGPIADTLEPNRTDPNYPTAQLCNKYPGYSNYFGQYCTIYCVKNAGDYNPDDGLCHCRDSFWGFGCAKSCPYARNQVCGGGVCDKETGSCTCSSEKFDPATGCQTCSEGYMGIDCSSVAAVFPSSLTKYTASCFGQGNCQMFDGQMFQVTSAGEYLFFEAPSESLKVYVRMRPCGSCKTCIQQVWFRLNNNYFTVKVPFMASQPLILQQDGSAITMLSLSSHTINSQATITWIDKVTLQFTKGSVNVDVTYIDSSSYLSVSVHTTCTSTSSFKGMLGNCNKNMDDDFKDSSGNSVPYTDVSNDVIDHKFTRFLSLDNSVTNRFIYDVSRYQSNRNSGHVSWL</sequence>
<gene>
    <name evidence="2" type="ORF">DPMN_003899</name>
</gene>
<feature type="domain" description="VWFD" evidence="1">
    <location>
        <begin position="583"/>
        <end position="769"/>
    </location>
</feature>
<keyword evidence="3" id="KW-1185">Reference proteome</keyword>
<reference evidence="2" key="2">
    <citation type="submission" date="2020-11" db="EMBL/GenBank/DDBJ databases">
        <authorList>
            <person name="McCartney M.A."/>
            <person name="Auch B."/>
            <person name="Kono T."/>
            <person name="Mallez S."/>
            <person name="Becker A."/>
            <person name="Gohl D.M."/>
            <person name="Silverstein K.A.T."/>
            <person name="Koren S."/>
            <person name="Bechman K.B."/>
            <person name="Herman A."/>
            <person name="Abrahante J.E."/>
            <person name="Garbe J."/>
        </authorList>
    </citation>
    <scope>NUCLEOTIDE SEQUENCE</scope>
    <source>
        <strain evidence="2">Duluth1</strain>
        <tissue evidence="2">Whole animal</tissue>
    </source>
</reference>
<dbReference type="PROSITE" id="PS51233">
    <property type="entry name" value="VWFD"/>
    <property type="match status" value="1"/>
</dbReference>
<dbReference type="EMBL" id="JAIWYP010000001">
    <property type="protein sequence ID" value="KAH3879987.1"/>
    <property type="molecule type" value="Genomic_DNA"/>
</dbReference>
<proteinExistence type="predicted"/>
<protein>
    <recommendedName>
        <fullName evidence="1">VWFD domain-containing protein</fullName>
    </recommendedName>
</protein>
<dbReference type="Pfam" id="PF13385">
    <property type="entry name" value="Laminin_G_3"/>
    <property type="match status" value="1"/>
</dbReference>
<evidence type="ECO:0000313" key="2">
    <source>
        <dbReference type="EMBL" id="KAH3879987.1"/>
    </source>
</evidence>
<dbReference type="SUPFAM" id="SSF49899">
    <property type="entry name" value="Concanavalin A-like lectins/glucanases"/>
    <property type="match status" value="1"/>
</dbReference>
<dbReference type="InterPro" id="IPR013320">
    <property type="entry name" value="ConA-like_dom_sf"/>
</dbReference>
<evidence type="ECO:0000313" key="3">
    <source>
        <dbReference type="Proteomes" id="UP000828390"/>
    </source>
</evidence>
<reference evidence="2" key="1">
    <citation type="journal article" date="2019" name="bioRxiv">
        <title>The Genome of the Zebra Mussel, Dreissena polymorpha: A Resource for Invasive Species Research.</title>
        <authorList>
            <person name="McCartney M.A."/>
            <person name="Auch B."/>
            <person name="Kono T."/>
            <person name="Mallez S."/>
            <person name="Zhang Y."/>
            <person name="Obille A."/>
            <person name="Becker A."/>
            <person name="Abrahante J.E."/>
            <person name="Garbe J."/>
            <person name="Badalamenti J.P."/>
            <person name="Herman A."/>
            <person name="Mangelson H."/>
            <person name="Liachko I."/>
            <person name="Sullivan S."/>
            <person name="Sone E.D."/>
            <person name="Koren S."/>
            <person name="Silverstein K.A.T."/>
            <person name="Beckman K.B."/>
            <person name="Gohl D.M."/>
        </authorList>
    </citation>
    <scope>NUCLEOTIDE SEQUENCE</scope>
    <source>
        <strain evidence="2">Duluth1</strain>
        <tissue evidence="2">Whole animal</tissue>
    </source>
</reference>
<evidence type="ECO:0000259" key="1">
    <source>
        <dbReference type="PROSITE" id="PS51233"/>
    </source>
</evidence>